<name>A0ACC1B8U2_9ROSI</name>
<reference evidence="2" key="1">
    <citation type="journal article" date="2023" name="G3 (Bethesda)">
        <title>Genome assembly and association tests identify interacting loci associated with vigor, precocity, and sex in interspecific pistachio rootstocks.</title>
        <authorList>
            <person name="Palmer W."/>
            <person name="Jacygrad E."/>
            <person name="Sagayaradj S."/>
            <person name="Cavanaugh K."/>
            <person name="Han R."/>
            <person name="Bertier L."/>
            <person name="Beede B."/>
            <person name="Kafkas S."/>
            <person name="Golino D."/>
            <person name="Preece J."/>
            <person name="Michelmore R."/>
        </authorList>
    </citation>
    <scope>NUCLEOTIDE SEQUENCE [LARGE SCALE GENOMIC DNA]</scope>
</reference>
<dbReference type="EMBL" id="CM047902">
    <property type="protein sequence ID" value="KAJ0095331.1"/>
    <property type="molecule type" value="Genomic_DNA"/>
</dbReference>
<evidence type="ECO:0000313" key="1">
    <source>
        <dbReference type="EMBL" id="KAJ0095331.1"/>
    </source>
</evidence>
<proteinExistence type="predicted"/>
<protein>
    <submittedName>
        <fullName evidence="1">Uncharacterized protein</fullName>
    </submittedName>
</protein>
<evidence type="ECO:0000313" key="2">
    <source>
        <dbReference type="Proteomes" id="UP001164250"/>
    </source>
</evidence>
<comment type="caution">
    <text evidence="1">The sequence shown here is derived from an EMBL/GenBank/DDBJ whole genome shotgun (WGS) entry which is preliminary data.</text>
</comment>
<keyword evidence="2" id="KW-1185">Reference proteome</keyword>
<gene>
    <name evidence="1" type="ORF">Patl1_16710</name>
</gene>
<dbReference type="Proteomes" id="UP001164250">
    <property type="component" value="Chromosome 6"/>
</dbReference>
<accession>A0ACC1B8U2</accession>
<sequence>MLQLKVKDMGFKRPFDDEEFQELPCKHSRQLDVNNKLTQYQQVPCNISETVFSGEYGDGFYQHGWQRESESETVVNEFTSSSSEEDVGSKSTSYASLSLEHFGYDFPRRIFVPFDNSYSSVLDRSPKKQVPLGPNHQASLPSWDPYTNKNISDGKATMNDRSSNYLGLDNNVDNDYEEKLMGTCVIPMPDSNSSSQNTDKVGEGSMDCDCLDEGSVRCVQQHIMEAREKLLKSLGHEKFVKLGLCDMGEVVSWKWTEEEEQAFHDAVYSNPASLGRNFWKHLSAVFPSRTKKEIVSYYFNVFMFRRRATQNRSYSLAIDSDDDEWHGSHGDQYDVQVSGEDEDSAIVSPVAEDELEDSEEDCSDEDDDDGDDNDGDVGNFGADATEEDYGLDYLSQSCMEMSSNGDGVDSVVPHVDTSTGRAGDSLSVQDDSCTSFEYDMVDSCGPLDAVHALHLSGAKTDLCKSLHGKLDECNDLVGHVNLLDSCDAKVWDGRYPSPIKGVDLLPTCNIIEEIFGQGTWDTKTRYD</sequence>
<organism evidence="1 2">
    <name type="scientific">Pistacia atlantica</name>
    <dbReference type="NCBI Taxonomy" id="434234"/>
    <lineage>
        <taxon>Eukaryota</taxon>
        <taxon>Viridiplantae</taxon>
        <taxon>Streptophyta</taxon>
        <taxon>Embryophyta</taxon>
        <taxon>Tracheophyta</taxon>
        <taxon>Spermatophyta</taxon>
        <taxon>Magnoliopsida</taxon>
        <taxon>eudicotyledons</taxon>
        <taxon>Gunneridae</taxon>
        <taxon>Pentapetalae</taxon>
        <taxon>rosids</taxon>
        <taxon>malvids</taxon>
        <taxon>Sapindales</taxon>
        <taxon>Anacardiaceae</taxon>
        <taxon>Pistacia</taxon>
    </lineage>
</organism>